<dbReference type="EMBL" id="CP002827">
    <property type="protein sequence ID" value="AEI08102.1"/>
    <property type="molecule type" value="Genomic_DNA"/>
</dbReference>
<name>Q9KX28_AFIC5</name>
<dbReference type="Proteomes" id="UP000007730">
    <property type="component" value="Plasmid pHCG3"/>
</dbReference>
<gene>
    <name evidence="1" type="primary">coxB</name>
    <name evidence="1" type="ordered locus">OCA5_pHCG300270</name>
</gene>
<keyword evidence="1" id="KW-0472">Membrane</keyword>
<proteinExistence type="predicted"/>
<keyword evidence="1" id="KW-0614">Plasmid</keyword>
<evidence type="ECO:0000313" key="1">
    <source>
        <dbReference type="EMBL" id="AEI08102.1"/>
    </source>
</evidence>
<protein>
    <submittedName>
        <fullName evidence="1">Putative transmembrane protein CoxB</fullName>
    </submittedName>
</protein>
<geneLocation type="plasmid" evidence="1 2">
    <name>pHCG3</name>
</geneLocation>
<dbReference type="OrthoDB" id="7343674at2"/>
<evidence type="ECO:0000313" key="2">
    <source>
        <dbReference type="Proteomes" id="UP000007730"/>
    </source>
</evidence>
<organism evidence="1 2">
    <name type="scientific">Afipia carboxidovorans (strain ATCC 49405 / DSM 1227 / KCTC 32145 / OM5)</name>
    <name type="common">Oligotropha carboxidovorans</name>
    <dbReference type="NCBI Taxonomy" id="504832"/>
    <lineage>
        <taxon>Bacteria</taxon>
        <taxon>Pseudomonadati</taxon>
        <taxon>Pseudomonadota</taxon>
        <taxon>Alphaproteobacteria</taxon>
        <taxon>Hyphomicrobiales</taxon>
        <taxon>Nitrobacteraceae</taxon>
        <taxon>Afipia</taxon>
    </lineage>
</organism>
<dbReference type="KEGG" id="ocg:OCA5_pHCG300270"/>
<reference evidence="1 2" key="1">
    <citation type="journal article" date="2003" name="Gene">
        <title>Complete nucleotide sequence of the circular megaplasmid pHCG3 of Oligotropha carboxidovorans: function in the chemolithoautotrophic utilization of CO, H(2) and CO(2).</title>
        <authorList>
            <person name="Fuhrmann S."/>
            <person name="Ferner M."/>
            <person name="Jeffke T."/>
            <person name="Henne A."/>
            <person name="Gottschalk G."/>
            <person name="Meyer O."/>
        </authorList>
    </citation>
    <scope>NUCLEOTIDE SEQUENCE [LARGE SCALE GENOMIC DNA]</scope>
    <source>
        <strain evidence="2">ATCC 49405 / DSM 1227 / KCTC 32145 / OM5</strain>
        <plasmid evidence="1">pHCG3</plasmid>
    </source>
</reference>
<accession>Q9KX28</accession>
<keyword evidence="1" id="KW-0812">Transmembrane</keyword>
<dbReference type="AlphaFoldDB" id="Q9KX28"/>
<dbReference type="HOGENOM" id="CLU_1000436_0_0_5"/>
<keyword evidence="2" id="KW-1185">Reference proteome</keyword>
<sequence>MCGDCWQLNHGGIKMQKITSWTPFAKSVARVTFVAATLIAVTGTAFADPILPAGSTAGLALGTALPQGVYFLDTATYFERSARAPGAPTIDAAINLPMIAWSTPWTILGGRLEVIGTVPQLAVGTSPNSGIGVGTTSWARDIYNPAGLVGLAWDLGGGWGFSNFVGGFAPVNTYIGNNLNLGGNFATFVEAAALSYNHDGWSASANFFYSRSGSNSFVGYRTQPDTAQVDFSISKHFNKWEVGLVGYGSTDLDYAGPRLVAAGPGGPLGQISKQSQFALGGLVGYNFGPVIAQVYMTRDITESNYTGYDTRVWTRVIVPLWNPDAPVSRKPLITK</sequence>
<dbReference type="PATRIC" id="fig|504832.7.peg.3602"/>
<reference evidence="1 2" key="2">
    <citation type="journal article" date="2011" name="J. Bacteriol.">
        <title>Complete genome sequences of the chemolithoautotrophic Oligotropha carboxidovorans strains OM4 and OM5.</title>
        <authorList>
            <person name="Volland S."/>
            <person name="Rachinger M."/>
            <person name="Strittmatter A."/>
            <person name="Daniel R."/>
            <person name="Gottschalk G."/>
            <person name="Meyer O."/>
        </authorList>
    </citation>
    <scope>NUCLEOTIDE SEQUENCE [LARGE SCALE GENOMIC DNA]</scope>
    <source>
        <strain evidence="2">ATCC 49405 / DSM 1227 / KCTC 32145 / OM5</strain>
        <plasmid evidence="1">pHCG3</plasmid>
    </source>
</reference>